<keyword evidence="2" id="KW-1185">Reference proteome</keyword>
<sequence length="60" mass="6452">MPEPDLSRCFQLMECEDVTLLQRWASAWSDLVEIEIVPVALGKDVAAALGPDLDAAAPLA</sequence>
<evidence type="ECO:0000313" key="2">
    <source>
        <dbReference type="Proteomes" id="UP001156882"/>
    </source>
</evidence>
<protein>
    <submittedName>
        <fullName evidence="1">Uncharacterized protein</fullName>
    </submittedName>
</protein>
<evidence type="ECO:0000313" key="1">
    <source>
        <dbReference type="EMBL" id="GLS17404.1"/>
    </source>
</evidence>
<reference evidence="2" key="1">
    <citation type="journal article" date="2019" name="Int. J. Syst. Evol. Microbiol.">
        <title>The Global Catalogue of Microorganisms (GCM) 10K type strain sequencing project: providing services to taxonomists for standard genome sequencing and annotation.</title>
        <authorList>
            <consortium name="The Broad Institute Genomics Platform"/>
            <consortium name="The Broad Institute Genome Sequencing Center for Infectious Disease"/>
            <person name="Wu L."/>
            <person name="Ma J."/>
        </authorList>
    </citation>
    <scope>NUCLEOTIDE SEQUENCE [LARGE SCALE GENOMIC DNA]</scope>
    <source>
        <strain evidence="2">NBRC 101365</strain>
    </source>
</reference>
<accession>A0ABQ6CC65</accession>
<name>A0ABQ6CC65_9HYPH</name>
<dbReference type="Pfam" id="PF11746">
    <property type="entry name" value="DUF3303"/>
    <property type="match status" value="1"/>
</dbReference>
<dbReference type="Proteomes" id="UP001156882">
    <property type="component" value="Unassembled WGS sequence"/>
</dbReference>
<dbReference type="RefSeq" id="WP_284310225.1">
    <property type="nucleotide sequence ID" value="NZ_BSPC01000005.1"/>
</dbReference>
<gene>
    <name evidence="1" type="ORF">GCM10007874_04190</name>
</gene>
<dbReference type="EMBL" id="BSPC01000005">
    <property type="protein sequence ID" value="GLS17404.1"/>
    <property type="molecule type" value="Genomic_DNA"/>
</dbReference>
<organism evidence="1 2">
    <name type="scientific">Labrys miyagiensis</name>
    <dbReference type="NCBI Taxonomy" id="346912"/>
    <lineage>
        <taxon>Bacteria</taxon>
        <taxon>Pseudomonadati</taxon>
        <taxon>Pseudomonadota</taxon>
        <taxon>Alphaproteobacteria</taxon>
        <taxon>Hyphomicrobiales</taxon>
        <taxon>Xanthobacteraceae</taxon>
        <taxon>Labrys</taxon>
    </lineage>
</organism>
<proteinExistence type="predicted"/>
<dbReference type="InterPro" id="IPR021734">
    <property type="entry name" value="DUF3303"/>
</dbReference>
<comment type="caution">
    <text evidence="1">The sequence shown here is derived from an EMBL/GenBank/DDBJ whole genome shotgun (WGS) entry which is preliminary data.</text>
</comment>